<protein>
    <submittedName>
        <fullName evidence="2">Uncharacterized protein</fullName>
    </submittedName>
</protein>
<name>A0A928TRH8_UNCKA</name>
<sequence>MTNKAKIYAVIALVAVLGAGYGVYQLLGNKAPRGGANADVASVTNFDQCVEAGFAIMESYPEQCRTSDGRIFVNEKPPTQSELDKAEQAIRTFMGEPNLELQYTGQNNHPSNFAVLSNVKQNDGGFTADNPREWDRPVYIFQQTDYINDRCEIYQYQVTQKTNQVVEIGIVYPIERNATTPGNCPGNGSLETPLKTKTEIEQIAFAYFGRDPEHTKFMLRSDIQLQYISSKPGAVNPAANEWQWEDKNVSLPDGLTGDPWQHPIARIIISSGGKLIYYLNTTDLFQN</sequence>
<proteinExistence type="predicted"/>
<comment type="caution">
    <text evidence="2">The sequence shown here is derived from an EMBL/GenBank/DDBJ whole genome shotgun (WGS) entry which is preliminary data.</text>
</comment>
<keyword evidence="1" id="KW-0472">Membrane</keyword>
<keyword evidence="1" id="KW-0812">Transmembrane</keyword>
<dbReference type="Proteomes" id="UP000710385">
    <property type="component" value="Unassembled WGS sequence"/>
</dbReference>
<accession>A0A928TRH8</accession>
<feature type="transmembrane region" description="Helical" evidence="1">
    <location>
        <begin position="7"/>
        <end position="27"/>
    </location>
</feature>
<dbReference type="AlphaFoldDB" id="A0A928TRH8"/>
<reference evidence="2" key="1">
    <citation type="submission" date="2020-05" db="EMBL/GenBank/DDBJ databases">
        <title>High-Quality Genomes of Partial-Nitritation/Anammox System by Hierarchical Clustering Based Hybrid Assembly.</title>
        <authorList>
            <person name="Liu L."/>
            <person name="Wang Y."/>
            <person name="Che Y."/>
            <person name="Chen Y."/>
            <person name="Xia Y."/>
            <person name="Luo R."/>
            <person name="Cheng S.H."/>
            <person name="Zheng C."/>
            <person name="Zhang T."/>
        </authorList>
    </citation>
    <scope>NUCLEOTIDE SEQUENCE</scope>
    <source>
        <strain evidence="2">H1_PAT1</strain>
    </source>
</reference>
<gene>
    <name evidence="2" type="ORF">HS096_00105</name>
</gene>
<evidence type="ECO:0000313" key="3">
    <source>
        <dbReference type="Proteomes" id="UP000710385"/>
    </source>
</evidence>
<evidence type="ECO:0000313" key="2">
    <source>
        <dbReference type="EMBL" id="MBE7524789.1"/>
    </source>
</evidence>
<dbReference type="EMBL" id="JABTTY010000001">
    <property type="protein sequence ID" value="MBE7524789.1"/>
    <property type="molecule type" value="Genomic_DNA"/>
</dbReference>
<evidence type="ECO:0000256" key="1">
    <source>
        <dbReference type="SAM" id="Phobius"/>
    </source>
</evidence>
<keyword evidence="1" id="KW-1133">Transmembrane helix</keyword>
<organism evidence="2 3">
    <name type="scientific">candidate division WWE3 bacterium</name>
    <dbReference type="NCBI Taxonomy" id="2053526"/>
    <lineage>
        <taxon>Bacteria</taxon>
        <taxon>Katanobacteria</taxon>
    </lineage>
</organism>